<dbReference type="PANTHER" id="PTHR43312">
    <property type="entry name" value="D-THREO-ALDOSE 1-DEHYDROGENASE"/>
    <property type="match status" value="1"/>
</dbReference>
<feature type="domain" description="NADP-dependent oxidoreductase" evidence="2">
    <location>
        <begin position="48"/>
        <end position="300"/>
    </location>
</feature>
<protein>
    <submittedName>
        <fullName evidence="3">Aldo/keto reductase</fullName>
    </submittedName>
</protein>
<evidence type="ECO:0000313" key="3">
    <source>
        <dbReference type="EMBL" id="MBY8826176.1"/>
    </source>
</evidence>
<dbReference type="CDD" id="cd19095">
    <property type="entry name" value="AKR_PA4992-like"/>
    <property type="match status" value="1"/>
</dbReference>
<dbReference type="SUPFAM" id="SSF51430">
    <property type="entry name" value="NAD(P)-linked oxidoreductase"/>
    <property type="match status" value="1"/>
</dbReference>
<keyword evidence="4" id="KW-1185">Reference proteome</keyword>
<dbReference type="InterPro" id="IPR053135">
    <property type="entry name" value="AKR2_Oxidoreductase"/>
</dbReference>
<dbReference type="PANTHER" id="PTHR43312:SF1">
    <property type="entry name" value="NADP-DEPENDENT OXIDOREDUCTASE DOMAIN-CONTAINING PROTEIN"/>
    <property type="match status" value="1"/>
</dbReference>
<feature type="signal peptide" evidence="1">
    <location>
        <begin position="1"/>
        <end position="22"/>
    </location>
</feature>
<sequence>MDRRVFLGSLASIPFLPSAAHAWLAKAPAGSALHSRPIAGARRPVPLIGIGTSRRYNDPQTDEQMAALSASIARFVELGGQMIDTAPAYGRAEDVVGRLVEQLGVRDKLFLATKVGVDARADGVAQIEQSFKNLRTRHIDLIAVHNLRNLTDQLAILRDLKAAKRIGALGVTTSSDTQYADLEAAMRREPMDVIQIDYALDNRGAADRILPLAQEKGMAVMINLPFGRGRLFQATEGRPLPDWAKEIGAATWAQVFLKYIVSHPSRPIAIPGMAQARYVDDNLGAARGPLPDEAMRRRMEHYIGTL</sequence>
<evidence type="ECO:0000313" key="4">
    <source>
        <dbReference type="Proteomes" id="UP000706039"/>
    </source>
</evidence>
<name>A0ABS7PY13_9SPHN</name>
<dbReference type="Pfam" id="PF00248">
    <property type="entry name" value="Aldo_ket_red"/>
    <property type="match status" value="1"/>
</dbReference>
<gene>
    <name evidence="3" type="ORF">K7G82_27995</name>
</gene>
<evidence type="ECO:0000256" key="1">
    <source>
        <dbReference type="SAM" id="SignalP"/>
    </source>
</evidence>
<dbReference type="Gene3D" id="3.20.20.100">
    <property type="entry name" value="NADP-dependent oxidoreductase domain"/>
    <property type="match status" value="1"/>
</dbReference>
<dbReference type="InterPro" id="IPR023210">
    <property type="entry name" value="NADP_OxRdtase_dom"/>
</dbReference>
<dbReference type="Proteomes" id="UP000706039">
    <property type="component" value="Unassembled WGS sequence"/>
</dbReference>
<dbReference type="RefSeq" id="WP_222993585.1">
    <property type="nucleotide sequence ID" value="NZ_JAINVV010000015.1"/>
</dbReference>
<evidence type="ECO:0000259" key="2">
    <source>
        <dbReference type="Pfam" id="PF00248"/>
    </source>
</evidence>
<dbReference type="EMBL" id="JAINVV010000015">
    <property type="protein sequence ID" value="MBY8826176.1"/>
    <property type="molecule type" value="Genomic_DNA"/>
</dbReference>
<comment type="caution">
    <text evidence="3">The sequence shown here is derived from an EMBL/GenBank/DDBJ whole genome shotgun (WGS) entry which is preliminary data.</text>
</comment>
<reference evidence="3 4" key="1">
    <citation type="submission" date="2021-08" db="EMBL/GenBank/DDBJ databases">
        <authorList>
            <person name="Tuo L."/>
        </authorList>
    </citation>
    <scope>NUCLEOTIDE SEQUENCE [LARGE SCALE GENOMIC DNA]</scope>
    <source>
        <strain evidence="3 4">JCM 31229</strain>
    </source>
</reference>
<proteinExistence type="predicted"/>
<feature type="chain" id="PRO_5045090022" evidence="1">
    <location>
        <begin position="23"/>
        <end position="306"/>
    </location>
</feature>
<accession>A0ABS7PY13</accession>
<dbReference type="InterPro" id="IPR036812">
    <property type="entry name" value="NAD(P)_OxRdtase_dom_sf"/>
</dbReference>
<keyword evidence="1" id="KW-0732">Signal</keyword>
<organism evidence="3 4">
    <name type="scientific">Sphingomonas colocasiae</name>
    <dbReference type="NCBI Taxonomy" id="1848973"/>
    <lineage>
        <taxon>Bacteria</taxon>
        <taxon>Pseudomonadati</taxon>
        <taxon>Pseudomonadota</taxon>
        <taxon>Alphaproteobacteria</taxon>
        <taxon>Sphingomonadales</taxon>
        <taxon>Sphingomonadaceae</taxon>
        <taxon>Sphingomonas</taxon>
    </lineage>
</organism>